<comment type="caution">
    <text evidence="1">The sequence shown here is derived from an EMBL/GenBank/DDBJ whole genome shotgun (WGS) entry which is preliminary data.</text>
</comment>
<gene>
    <name evidence="1" type="ORF">J1792_22095</name>
</gene>
<evidence type="ECO:0000313" key="1">
    <source>
        <dbReference type="EMBL" id="MBO0655369.1"/>
    </source>
</evidence>
<organism evidence="1 2">
    <name type="scientific">Streptomyces triculaminicus</name>
    <dbReference type="NCBI Taxonomy" id="2816232"/>
    <lineage>
        <taxon>Bacteria</taxon>
        <taxon>Bacillati</taxon>
        <taxon>Actinomycetota</taxon>
        <taxon>Actinomycetes</taxon>
        <taxon>Kitasatosporales</taxon>
        <taxon>Streptomycetaceae</taxon>
        <taxon>Streptomyces</taxon>
    </lineage>
</organism>
<proteinExistence type="predicted"/>
<keyword evidence="2" id="KW-1185">Reference proteome</keyword>
<accession>A0A939FR59</accession>
<name>A0A939FR59_9ACTN</name>
<evidence type="ECO:0000313" key="2">
    <source>
        <dbReference type="Proteomes" id="UP000664781"/>
    </source>
</evidence>
<dbReference type="Proteomes" id="UP000664781">
    <property type="component" value="Unassembled WGS sequence"/>
</dbReference>
<dbReference type="EMBL" id="JAFMOF010000003">
    <property type="protein sequence ID" value="MBO0655369.1"/>
    <property type="molecule type" value="Genomic_DNA"/>
</dbReference>
<sequence length="60" mass="6495">MLAFVAGGLWCWAVFRLLLQPGRTGLAEGLIATGGWGLSLLPVHCAPRRERRRGARPGKP</sequence>
<reference evidence="1" key="1">
    <citation type="submission" date="2021-03" db="EMBL/GenBank/DDBJ databases">
        <title>Streptomyces strains.</title>
        <authorList>
            <person name="Lund M.B."/>
            <person name="Toerring T."/>
        </authorList>
    </citation>
    <scope>NUCLEOTIDE SEQUENCE</scope>
    <source>
        <strain evidence="1">JCM 4242</strain>
    </source>
</reference>
<protein>
    <submittedName>
        <fullName evidence="1">Uncharacterized protein</fullName>
    </submittedName>
</protein>
<dbReference type="AlphaFoldDB" id="A0A939FR59"/>